<dbReference type="Pfam" id="PF01814">
    <property type="entry name" value="Hemerythrin"/>
    <property type="match status" value="1"/>
</dbReference>
<organism evidence="6 7">
    <name type="scientific">Candidatus Geothrix odensensis</name>
    <dbReference type="NCBI Taxonomy" id="2954440"/>
    <lineage>
        <taxon>Bacteria</taxon>
        <taxon>Pseudomonadati</taxon>
        <taxon>Acidobacteriota</taxon>
        <taxon>Holophagae</taxon>
        <taxon>Holophagales</taxon>
        <taxon>Holophagaceae</taxon>
        <taxon>Geothrix</taxon>
    </lineage>
</organism>
<dbReference type="GO" id="GO:0005344">
    <property type="term" value="F:oxygen carrier activity"/>
    <property type="evidence" value="ECO:0007669"/>
    <property type="project" value="UniProtKB-KW"/>
</dbReference>
<dbReference type="CDD" id="cd12107">
    <property type="entry name" value="Hemerythrin"/>
    <property type="match status" value="1"/>
</dbReference>
<evidence type="ECO:0000259" key="5">
    <source>
        <dbReference type="Pfam" id="PF01814"/>
    </source>
</evidence>
<feature type="domain" description="Hemerythrin-like" evidence="5">
    <location>
        <begin position="45"/>
        <end position="158"/>
    </location>
</feature>
<evidence type="ECO:0000256" key="4">
    <source>
        <dbReference type="ARBA" id="ARBA00023004"/>
    </source>
</evidence>
<dbReference type="GO" id="GO:0046872">
    <property type="term" value="F:metal ion binding"/>
    <property type="evidence" value="ECO:0007669"/>
    <property type="project" value="UniProtKB-KW"/>
</dbReference>
<dbReference type="NCBIfam" id="TIGR02481">
    <property type="entry name" value="hemeryth_dom"/>
    <property type="match status" value="1"/>
</dbReference>
<dbReference type="AlphaFoldDB" id="A0A936EZ68"/>
<evidence type="ECO:0000256" key="1">
    <source>
        <dbReference type="ARBA" id="ARBA00010587"/>
    </source>
</evidence>
<gene>
    <name evidence="6" type="ORF">IPN91_00165</name>
</gene>
<protein>
    <submittedName>
        <fullName evidence="6">Hemerythrin family protein</fullName>
    </submittedName>
</protein>
<sequence length="165" mass="18793">MDFRSFWYRIILRRKNVPGAAARPKAAAPVAPPPTQAKAGVGFTTGVAKLDEQHHHIREAILGFQKDLGRGLAAEDLVASLDALLQKMNDHFQYEESYLEHIKFPGLAHHKEEHDRFRTEAHQLREHLAVGDQGASLDLSAFLFNWFRKHTLEEDATFAKHPRRP</sequence>
<evidence type="ECO:0000256" key="2">
    <source>
        <dbReference type="ARBA" id="ARBA00022621"/>
    </source>
</evidence>
<reference evidence="6 7" key="1">
    <citation type="submission" date="2020-10" db="EMBL/GenBank/DDBJ databases">
        <title>Connecting structure to function with the recovery of over 1000 high-quality activated sludge metagenome-assembled genomes encoding full-length rRNA genes using long-read sequencing.</title>
        <authorList>
            <person name="Singleton C.M."/>
            <person name="Petriglieri F."/>
            <person name="Kristensen J.M."/>
            <person name="Kirkegaard R.H."/>
            <person name="Michaelsen T.Y."/>
            <person name="Andersen M.H."/>
            <person name="Karst S.M."/>
            <person name="Dueholm M.S."/>
            <person name="Nielsen P.H."/>
            <person name="Albertsen M."/>
        </authorList>
    </citation>
    <scope>NUCLEOTIDE SEQUENCE [LARGE SCALE GENOMIC DNA]</scope>
    <source>
        <strain evidence="6">OdNE_18-Q3-R46-58_MAXAC.008</strain>
    </source>
</reference>
<accession>A0A936EZ68</accession>
<dbReference type="InterPro" id="IPR012312">
    <property type="entry name" value="Hemerythrin-like"/>
</dbReference>
<keyword evidence="2" id="KW-0561">Oxygen transport</keyword>
<evidence type="ECO:0000313" key="6">
    <source>
        <dbReference type="EMBL" id="MBK8571059.1"/>
    </source>
</evidence>
<comment type="caution">
    <text evidence="6">The sequence shown here is derived from an EMBL/GenBank/DDBJ whole genome shotgun (WGS) entry which is preliminary data.</text>
</comment>
<dbReference type="InterPro" id="IPR035938">
    <property type="entry name" value="Hemerythrin-like_sf"/>
</dbReference>
<dbReference type="InterPro" id="IPR050669">
    <property type="entry name" value="Hemerythrin"/>
</dbReference>
<dbReference type="Gene3D" id="1.20.120.50">
    <property type="entry name" value="Hemerythrin-like"/>
    <property type="match status" value="1"/>
</dbReference>
<comment type="similarity">
    <text evidence="1">Belongs to the hemerythrin family.</text>
</comment>
<evidence type="ECO:0000313" key="7">
    <source>
        <dbReference type="Proteomes" id="UP000709959"/>
    </source>
</evidence>
<dbReference type="PANTHER" id="PTHR37164">
    <property type="entry name" value="BACTERIOHEMERYTHRIN"/>
    <property type="match status" value="1"/>
</dbReference>
<dbReference type="PANTHER" id="PTHR37164:SF1">
    <property type="entry name" value="BACTERIOHEMERYTHRIN"/>
    <property type="match status" value="1"/>
</dbReference>
<proteinExistence type="inferred from homology"/>
<evidence type="ECO:0000256" key="3">
    <source>
        <dbReference type="ARBA" id="ARBA00022723"/>
    </source>
</evidence>
<dbReference type="PROSITE" id="PS00550">
    <property type="entry name" value="HEMERYTHRINS"/>
    <property type="match status" value="1"/>
</dbReference>
<dbReference type="InterPro" id="IPR012827">
    <property type="entry name" value="Hemerythrin_metal-bd"/>
</dbReference>
<dbReference type="InterPro" id="IPR016131">
    <property type="entry name" value="Haemerythrin_Fe_BS"/>
</dbReference>
<dbReference type="Proteomes" id="UP000709959">
    <property type="component" value="Unassembled WGS sequence"/>
</dbReference>
<keyword evidence="2" id="KW-0813">Transport</keyword>
<keyword evidence="3" id="KW-0479">Metal-binding</keyword>
<dbReference type="EMBL" id="JADKCH010000001">
    <property type="protein sequence ID" value="MBK8571059.1"/>
    <property type="molecule type" value="Genomic_DNA"/>
</dbReference>
<keyword evidence="4" id="KW-0408">Iron</keyword>
<dbReference type="SUPFAM" id="SSF47188">
    <property type="entry name" value="Hemerythrin-like"/>
    <property type="match status" value="1"/>
</dbReference>
<name>A0A936EZ68_9BACT</name>